<reference evidence="1 2" key="1">
    <citation type="submission" date="2024-06" db="EMBL/GenBank/DDBJ databases">
        <authorList>
            <person name="Steensen K."/>
            <person name="Seneca J."/>
            <person name="Bartlau N."/>
            <person name="Yu A.X."/>
            <person name="Polz M.F."/>
        </authorList>
    </citation>
    <scope>NUCLEOTIDE SEQUENCE [LARGE SCALE GENOMIC DNA]</scope>
    <source>
        <strain evidence="1 2">1F9</strain>
    </source>
</reference>
<evidence type="ECO:0000313" key="1">
    <source>
        <dbReference type="EMBL" id="MEZ8056288.1"/>
    </source>
</evidence>
<accession>A0ABV4KV41</accession>
<protein>
    <recommendedName>
        <fullName evidence="3">DUF1127 domain-containing protein</fullName>
    </recommendedName>
</protein>
<proteinExistence type="predicted"/>
<sequence length="88" mass="10009">MVSVYEAFLGWLLNKFRRHIWRKVTILISTAMRFSGLVEGLMTALSEKLGEATDVRFKDCDFVSELSELTAIEKAALIKVGIKEEMLL</sequence>
<evidence type="ECO:0008006" key="3">
    <source>
        <dbReference type="Google" id="ProtNLM"/>
    </source>
</evidence>
<keyword evidence="2" id="KW-1185">Reference proteome</keyword>
<evidence type="ECO:0000313" key="2">
    <source>
        <dbReference type="Proteomes" id="UP001569175"/>
    </source>
</evidence>
<organism evidence="1 2">
    <name type="scientific">Vibrio atlanticus</name>
    <dbReference type="NCBI Taxonomy" id="693153"/>
    <lineage>
        <taxon>Bacteria</taxon>
        <taxon>Pseudomonadati</taxon>
        <taxon>Pseudomonadota</taxon>
        <taxon>Gammaproteobacteria</taxon>
        <taxon>Vibrionales</taxon>
        <taxon>Vibrionaceae</taxon>
        <taxon>Vibrio</taxon>
    </lineage>
</organism>
<dbReference type="Proteomes" id="UP001569175">
    <property type="component" value="Unassembled WGS sequence"/>
</dbReference>
<dbReference type="EMBL" id="JBGOOL010000170">
    <property type="protein sequence ID" value="MEZ8056288.1"/>
    <property type="molecule type" value="Genomic_DNA"/>
</dbReference>
<dbReference type="RefSeq" id="WP_371708718.1">
    <property type="nucleotide sequence ID" value="NZ_JBFRLE010000034.1"/>
</dbReference>
<comment type="caution">
    <text evidence="1">The sequence shown here is derived from an EMBL/GenBank/DDBJ whole genome shotgun (WGS) entry which is preliminary data.</text>
</comment>
<name>A0ABV4KV41_9VIBR</name>
<gene>
    <name evidence="1" type="ORF">ACED57_24710</name>
</gene>